<evidence type="ECO:0008006" key="4">
    <source>
        <dbReference type="Google" id="ProtNLM"/>
    </source>
</evidence>
<evidence type="ECO:0000313" key="3">
    <source>
        <dbReference type="Proteomes" id="UP000040576"/>
    </source>
</evidence>
<dbReference type="AlphaFoldDB" id="A0A090IR36"/>
<dbReference type="EMBL" id="CCRF01000010">
    <property type="protein sequence ID" value="CEE00127.1"/>
    <property type="molecule type" value="Genomic_DNA"/>
</dbReference>
<dbReference type="Pfam" id="PF17247">
    <property type="entry name" value="DUF5316"/>
    <property type="match status" value="1"/>
</dbReference>
<keyword evidence="1" id="KW-1133">Transmembrane helix</keyword>
<feature type="transmembrane region" description="Helical" evidence="1">
    <location>
        <begin position="6"/>
        <end position="23"/>
    </location>
</feature>
<dbReference type="RefSeq" id="WP_034767282.1">
    <property type="nucleotide sequence ID" value="NZ_CCRF01000010.1"/>
</dbReference>
<dbReference type="InterPro" id="IPR035167">
    <property type="entry name" value="DUF5316"/>
</dbReference>
<keyword evidence="1" id="KW-0472">Membrane</keyword>
<reference evidence="2 3" key="1">
    <citation type="submission" date="2014-07" db="EMBL/GenBank/DDBJ databases">
        <authorList>
            <person name="Wibberg Daniel"/>
        </authorList>
    </citation>
    <scope>NUCLEOTIDE SEQUENCE [LARGE SCALE GENOMIC DNA]</scope>
</reference>
<gene>
    <name evidence="2" type="ORF">BT1A1_0266</name>
</gene>
<feature type="transmembrane region" description="Helical" evidence="1">
    <location>
        <begin position="43"/>
        <end position="67"/>
    </location>
</feature>
<dbReference type="Proteomes" id="UP000040576">
    <property type="component" value="Unassembled WGS sequence"/>
</dbReference>
<name>A0A090IR36_9BACI</name>
<keyword evidence="3" id="KW-1185">Reference proteome</keyword>
<evidence type="ECO:0000313" key="2">
    <source>
        <dbReference type="EMBL" id="CEE00127.1"/>
    </source>
</evidence>
<protein>
    <recommendedName>
        <fullName evidence="4">Protein-export membrane protein SecG</fullName>
    </recommendedName>
</protein>
<accession>A0A090IR36</accession>
<proteinExistence type="predicted"/>
<evidence type="ECO:0000256" key="1">
    <source>
        <dbReference type="SAM" id="Phobius"/>
    </source>
</evidence>
<organism evidence="2 3">
    <name type="scientific">Caldibacillus thermoamylovorans</name>
    <dbReference type="NCBI Taxonomy" id="35841"/>
    <lineage>
        <taxon>Bacteria</taxon>
        <taxon>Bacillati</taxon>
        <taxon>Bacillota</taxon>
        <taxon>Bacilli</taxon>
        <taxon>Bacillales</taxon>
        <taxon>Bacillaceae</taxon>
        <taxon>Caldibacillus</taxon>
    </lineage>
</organism>
<sequence>MLKFFFTLGIICIVISAIFNGALVDGQQQRGNFFSETDEHRKFIMGIATYSGSLGIVFLLIAALIYFF</sequence>
<keyword evidence="1" id="KW-0812">Transmembrane</keyword>